<keyword evidence="7 9" id="KW-0472">Membrane</keyword>
<dbReference type="Proteomes" id="UP001159427">
    <property type="component" value="Unassembled WGS sequence"/>
</dbReference>
<evidence type="ECO:0000256" key="3">
    <source>
        <dbReference type="ARBA" id="ARBA00022475"/>
    </source>
</evidence>
<dbReference type="InterPro" id="IPR014710">
    <property type="entry name" value="RmlC-like_jellyroll"/>
</dbReference>
<dbReference type="InterPro" id="IPR051413">
    <property type="entry name" value="K/Na_HCN_channel"/>
</dbReference>
<dbReference type="Pfam" id="PF08412">
    <property type="entry name" value="Ion_trans_N"/>
    <property type="match status" value="1"/>
</dbReference>
<dbReference type="SUPFAM" id="SSF51206">
    <property type="entry name" value="cAMP-binding domain-like"/>
    <property type="match status" value="1"/>
</dbReference>
<dbReference type="Gene3D" id="1.10.287.630">
    <property type="entry name" value="Helix hairpin bin"/>
    <property type="match status" value="1"/>
</dbReference>
<keyword evidence="2" id="KW-0813">Transport</keyword>
<evidence type="ECO:0000259" key="10">
    <source>
        <dbReference type="PROSITE" id="PS50042"/>
    </source>
</evidence>
<comment type="caution">
    <text evidence="11">The sequence shown here is derived from an EMBL/GenBank/DDBJ whole genome shotgun (WGS) entry which is preliminary data.</text>
</comment>
<feature type="domain" description="Cyclic nucleotide-binding" evidence="10">
    <location>
        <begin position="597"/>
        <end position="712"/>
    </location>
</feature>
<dbReference type="InterPro" id="IPR005821">
    <property type="entry name" value="Ion_trans_dom"/>
</dbReference>
<comment type="subcellular location">
    <subcellularLocation>
        <location evidence="1">Cell membrane</location>
        <topology evidence="1">Multi-pass membrane protein</topology>
    </subcellularLocation>
</comment>
<evidence type="ECO:0000256" key="9">
    <source>
        <dbReference type="SAM" id="Phobius"/>
    </source>
</evidence>
<protein>
    <recommendedName>
        <fullName evidence="10">Cyclic nucleotide-binding domain-containing protein</fullName>
    </recommendedName>
</protein>
<name>A0ABN8LL20_9CNID</name>
<dbReference type="InterPro" id="IPR018488">
    <property type="entry name" value="cNMP-bd_CS"/>
</dbReference>
<dbReference type="SMART" id="SM00100">
    <property type="entry name" value="cNMP"/>
    <property type="match status" value="1"/>
</dbReference>
<dbReference type="PROSITE" id="PS50042">
    <property type="entry name" value="CNMP_BINDING_3"/>
    <property type="match status" value="1"/>
</dbReference>
<feature type="transmembrane region" description="Helical" evidence="9">
    <location>
        <begin position="416"/>
        <end position="435"/>
    </location>
</feature>
<dbReference type="Gene3D" id="1.10.287.70">
    <property type="match status" value="1"/>
</dbReference>
<evidence type="ECO:0000256" key="6">
    <source>
        <dbReference type="ARBA" id="ARBA00023065"/>
    </source>
</evidence>
<evidence type="ECO:0000256" key="5">
    <source>
        <dbReference type="ARBA" id="ARBA00022989"/>
    </source>
</evidence>
<dbReference type="InterPro" id="IPR018490">
    <property type="entry name" value="cNMP-bd_dom_sf"/>
</dbReference>
<dbReference type="PROSITE" id="PS00888">
    <property type="entry name" value="CNMP_BINDING_1"/>
    <property type="match status" value="1"/>
</dbReference>
<feature type="transmembrane region" description="Helical" evidence="9">
    <location>
        <begin position="496"/>
        <end position="516"/>
    </location>
</feature>
<evidence type="ECO:0000256" key="2">
    <source>
        <dbReference type="ARBA" id="ARBA00022448"/>
    </source>
</evidence>
<dbReference type="CDD" id="cd00038">
    <property type="entry name" value="CAP_ED"/>
    <property type="match status" value="1"/>
</dbReference>
<dbReference type="SUPFAM" id="SSF81324">
    <property type="entry name" value="Voltage-gated potassium channels"/>
    <property type="match status" value="1"/>
</dbReference>
<keyword evidence="4 9" id="KW-0812">Transmembrane</keyword>
<evidence type="ECO:0000313" key="12">
    <source>
        <dbReference type="Proteomes" id="UP001159427"/>
    </source>
</evidence>
<keyword evidence="5 9" id="KW-1133">Transmembrane helix</keyword>
<evidence type="ECO:0000256" key="1">
    <source>
        <dbReference type="ARBA" id="ARBA00004651"/>
    </source>
</evidence>
<dbReference type="Gene3D" id="2.60.120.10">
    <property type="entry name" value="Jelly Rolls"/>
    <property type="match status" value="1"/>
</dbReference>
<accession>A0ABN8LL20</accession>
<sequence>MSDARRIPTDTDGQNEPCDTFVDRKSQPDQSCDEITVPITEKTVEDEQYAEPENGTKDISSVGKRASQWSYGTENSILSSHLSLQALNALNDGKTQEEDRIHNREEILLYETRRSDENAAGTSDDVFREYDASFSSPLLNGHIVDNDANIKTEKPQETNSERKNNCSNKRKRLLSFLKRKPRAQTSPEDFTPSSNGDVIIKIETPENCSGRHRSRQKPCINTLLRGWLQPMDNKLNIKVFGSRKAMDEELLRYKKAGWIIHPTSAFRLYWDLMILSLLIVNMFVLPVAIAFFNDDLSPSWIGFNGVSDGAFLLDILLNFKTGVIVHGTPNKFILDPKQIAVRYAKTWFLVDLISSFPFDYVVSSATSSGSGRLFGASRALRILRMAKLLSLLRLLRISRLVRYVHQYEEVLNVTRSVIRFINLISLMLLVAHWNGCMQYLVPVLNDFPDDSWVTIHGLREKSWTEKYLWALFKALSHMLCIGYGRYPPQNIPETCITISSMMTGATFYALFIAYSINVIQTMDSPGRNYKEKLKQIEEYMSHRRLPVSLRDKITKYYEHRFQGKLFDEERILAEVSRPLRKSIVNYNCRDLVRAVPFFFDADPDFVTAIITKLEFEVYLEGDVIIREGELGTEMYFLKSGVVSVSCDGQTTDDLTDGSYFGEICLLTNARRTATIEAKSVCDIYILHAEDFREVVDEYPEMRHVMESVASQRLSRMGKSVDFSACPSRENLLARLQSSKNSGNNSLCCSCSNLLQPPENQPEIVVTRDIPFVITTSDTQSIT</sequence>
<feature type="transmembrane region" description="Helical" evidence="9">
    <location>
        <begin position="268"/>
        <end position="292"/>
    </location>
</feature>
<dbReference type="InterPro" id="IPR000595">
    <property type="entry name" value="cNMP-bd_dom"/>
</dbReference>
<keyword evidence="3" id="KW-1003">Cell membrane</keyword>
<dbReference type="InterPro" id="IPR013621">
    <property type="entry name" value="Ion_trans_N"/>
</dbReference>
<evidence type="ECO:0000256" key="4">
    <source>
        <dbReference type="ARBA" id="ARBA00022692"/>
    </source>
</evidence>
<reference evidence="11 12" key="1">
    <citation type="submission" date="2022-05" db="EMBL/GenBank/DDBJ databases">
        <authorList>
            <consortium name="Genoscope - CEA"/>
            <person name="William W."/>
        </authorList>
    </citation>
    <scope>NUCLEOTIDE SEQUENCE [LARGE SCALE GENOMIC DNA]</scope>
</reference>
<dbReference type="Pfam" id="PF00520">
    <property type="entry name" value="Ion_trans"/>
    <property type="match status" value="1"/>
</dbReference>
<feature type="region of interest" description="Disordered" evidence="8">
    <location>
        <begin position="1"/>
        <end position="61"/>
    </location>
</feature>
<evidence type="ECO:0000313" key="11">
    <source>
        <dbReference type="EMBL" id="CAH3017711.1"/>
    </source>
</evidence>
<organism evidence="11 12">
    <name type="scientific">Porites evermanni</name>
    <dbReference type="NCBI Taxonomy" id="104178"/>
    <lineage>
        <taxon>Eukaryota</taxon>
        <taxon>Metazoa</taxon>
        <taxon>Cnidaria</taxon>
        <taxon>Anthozoa</taxon>
        <taxon>Hexacorallia</taxon>
        <taxon>Scleractinia</taxon>
        <taxon>Fungiina</taxon>
        <taxon>Poritidae</taxon>
        <taxon>Porites</taxon>
    </lineage>
</organism>
<keyword evidence="6" id="KW-0406">Ion transport</keyword>
<evidence type="ECO:0000256" key="7">
    <source>
        <dbReference type="ARBA" id="ARBA00023136"/>
    </source>
</evidence>
<dbReference type="PANTHER" id="PTHR45689:SF5">
    <property type="entry name" value="I[[H]] CHANNEL, ISOFORM E"/>
    <property type="match status" value="1"/>
</dbReference>
<dbReference type="PANTHER" id="PTHR45689">
    <property type="entry name" value="I[[H]] CHANNEL, ISOFORM E"/>
    <property type="match status" value="1"/>
</dbReference>
<evidence type="ECO:0000256" key="8">
    <source>
        <dbReference type="SAM" id="MobiDB-lite"/>
    </source>
</evidence>
<proteinExistence type="predicted"/>
<dbReference type="Pfam" id="PF00027">
    <property type="entry name" value="cNMP_binding"/>
    <property type="match status" value="1"/>
</dbReference>
<dbReference type="EMBL" id="CALNXI010000069">
    <property type="protein sequence ID" value="CAH3017711.1"/>
    <property type="molecule type" value="Genomic_DNA"/>
</dbReference>
<gene>
    <name evidence="11" type="ORF">PEVE_00039268</name>
</gene>
<keyword evidence="12" id="KW-1185">Reference proteome</keyword>